<dbReference type="EMBL" id="CP001614">
    <property type="protein sequence ID" value="ACR12381.1"/>
    <property type="molecule type" value="Genomic_DNA"/>
</dbReference>
<keyword evidence="9 14" id="KW-1133">Transmembrane helix</keyword>
<keyword evidence="16" id="KW-1185">Reference proteome</keyword>
<evidence type="ECO:0000256" key="5">
    <source>
        <dbReference type="ARBA" id="ARBA00022475"/>
    </source>
</evidence>
<gene>
    <name evidence="15" type="ordered locus">TERTU_0051</name>
</gene>
<evidence type="ECO:0000256" key="4">
    <source>
        <dbReference type="ARBA" id="ARBA00022448"/>
    </source>
</evidence>
<evidence type="ECO:0000313" key="16">
    <source>
        <dbReference type="Proteomes" id="UP000009080"/>
    </source>
</evidence>
<keyword evidence="5" id="KW-1003">Cell membrane</keyword>
<comment type="similarity">
    <text evidence="3 13">Belongs to the ABC-3 integral membrane protein family.</text>
</comment>
<keyword evidence="11 14" id="KW-0472">Membrane</keyword>
<evidence type="ECO:0000256" key="6">
    <source>
        <dbReference type="ARBA" id="ARBA00022692"/>
    </source>
</evidence>
<feature type="transmembrane region" description="Helical" evidence="14">
    <location>
        <begin position="48"/>
        <end position="77"/>
    </location>
</feature>
<dbReference type="PANTHER" id="PTHR30477:SF23">
    <property type="entry name" value="HIGH-AFFINITY ZINC UPTAKE SYSTEM MEMBRANE PROTEIN ZNUB"/>
    <property type="match status" value="1"/>
</dbReference>
<dbReference type="Proteomes" id="UP000009080">
    <property type="component" value="Chromosome"/>
</dbReference>
<evidence type="ECO:0000256" key="14">
    <source>
        <dbReference type="SAM" id="Phobius"/>
    </source>
</evidence>
<feature type="transmembrane region" description="Helical" evidence="14">
    <location>
        <begin position="175"/>
        <end position="205"/>
    </location>
</feature>
<evidence type="ECO:0000256" key="11">
    <source>
        <dbReference type="ARBA" id="ARBA00023136"/>
    </source>
</evidence>
<dbReference type="RefSeq" id="WP_015818493.1">
    <property type="nucleotide sequence ID" value="NC_012997.1"/>
</dbReference>
<evidence type="ECO:0000256" key="8">
    <source>
        <dbReference type="ARBA" id="ARBA00022906"/>
    </source>
</evidence>
<dbReference type="STRING" id="377629.TERTU_0051"/>
<dbReference type="AlphaFoldDB" id="C5BKR3"/>
<dbReference type="GO" id="GO:0055085">
    <property type="term" value="P:transmembrane transport"/>
    <property type="evidence" value="ECO:0007669"/>
    <property type="project" value="InterPro"/>
</dbReference>
<keyword evidence="6 13" id="KW-0812">Transmembrane</keyword>
<dbReference type="GO" id="GO:0006829">
    <property type="term" value="P:zinc ion transport"/>
    <property type="evidence" value="ECO:0007669"/>
    <property type="project" value="UniProtKB-KW"/>
</dbReference>
<feature type="transmembrane region" description="Helical" evidence="14">
    <location>
        <begin position="132"/>
        <end position="154"/>
    </location>
</feature>
<dbReference type="KEGG" id="ttu:TERTU_0051"/>
<keyword evidence="8" id="KW-0864">Zinc transport</keyword>
<evidence type="ECO:0000256" key="9">
    <source>
        <dbReference type="ARBA" id="ARBA00022989"/>
    </source>
</evidence>
<feature type="transmembrane region" description="Helical" evidence="14">
    <location>
        <begin position="217"/>
        <end position="240"/>
    </location>
</feature>
<keyword evidence="7" id="KW-0862">Zinc</keyword>
<name>C5BKR3_TERTT</name>
<dbReference type="NCBIfam" id="NF007089">
    <property type="entry name" value="PRK09543.1"/>
    <property type="match status" value="1"/>
</dbReference>
<feature type="transmembrane region" description="Helical" evidence="14">
    <location>
        <begin position="89"/>
        <end position="112"/>
    </location>
</feature>
<dbReference type="OrthoDB" id="9783937at2"/>
<evidence type="ECO:0000256" key="12">
    <source>
        <dbReference type="ARBA" id="ARBA00040080"/>
    </source>
</evidence>
<dbReference type="InterPro" id="IPR001626">
    <property type="entry name" value="ABC_TroCD"/>
</dbReference>
<evidence type="ECO:0000256" key="2">
    <source>
        <dbReference type="ARBA" id="ARBA00004651"/>
    </source>
</evidence>
<evidence type="ECO:0000256" key="7">
    <source>
        <dbReference type="ARBA" id="ARBA00022833"/>
    </source>
</evidence>
<dbReference type="GO" id="GO:0010043">
    <property type="term" value="P:response to zinc ion"/>
    <property type="evidence" value="ECO:0007669"/>
    <property type="project" value="TreeGrafter"/>
</dbReference>
<keyword evidence="10" id="KW-0406">Ion transport</keyword>
<comment type="function">
    <text evidence="1">Involved in the high-affinity zinc uptake transport system.</text>
</comment>
<proteinExistence type="inferred from homology"/>
<dbReference type="Pfam" id="PF00950">
    <property type="entry name" value="ABC-3"/>
    <property type="match status" value="1"/>
</dbReference>
<accession>C5BKR3</accession>
<keyword evidence="4 13" id="KW-0813">Transport</keyword>
<feature type="transmembrane region" description="Helical" evidence="14">
    <location>
        <begin position="247"/>
        <end position="264"/>
    </location>
</feature>
<evidence type="ECO:0000256" key="10">
    <source>
        <dbReference type="ARBA" id="ARBA00023065"/>
    </source>
</evidence>
<dbReference type="SUPFAM" id="SSF81345">
    <property type="entry name" value="ABC transporter involved in vitamin B12 uptake, BtuC"/>
    <property type="match status" value="1"/>
</dbReference>
<dbReference type="eggNOG" id="COG1108">
    <property type="taxonomic scope" value="Bacteria"/>
</dbReference>
<evidence type="ECO:0000313" key="15">
    <source>
        <dbReference type="EMBL" id="ACR12381.1"/>
    </source>
</evidence>
<evidence type="ECO:0000256" key="1">
    <source>
        <dbReference type="ARBA" id="ARBA00002313"/>
    </source>
</evidence>
<protein>
    <recommendedName>
        <fullName evidence="12">High-affinity zinc uptake system membrane protein ZnuB</fullName>
    </recommendedName>
</protein>
<evidence type="ECO:0000256" key="3">
    <source>
        <dbReference type="ARBA" id="ARBA00008034"/>
    </source>
</evidence>
<organism evidence="15 16">
    <name type="scientific">Teredinibacter turnerae (strain ATCC 39867 / T7901)</name>
    <dbReference type="NCBI Taxonomy" id="377629"/>
    <lineage>
        <taxon>Bacteria</taxon>
        <taxon>Pseudomonadati</taxon>
        <taxon>Pseudomonadota</taxon>
        <taxon>Gammaproteobacteria</taxon>
        <taxon>Cellvibrionales</taxon>
        <taxon>Cellvibrionaceae</taxon>
        <taxon>Teredinibacter</taxon>
    </lineage>
</organism>
<dbReference type="InterPro" id="IPR037294">
    <property type="entry name" value="ABC_BtuC-like"/>
</dbReference>
<dbReference type="GO" id="GO:0043190">
    <property type="term" value="C:ATP-binding cassette (ABC) transporter complex"/>
    <property type="evidence" value="ECO:0007669"/>
    <property type="project" value="InterPro"/>
</dbReference>
<dbReference type="CDD" id="cd06550">
    <property type="entry name" value="TM_ABC_iron-siderophores_like"/>
    <property type="match status" value="1"/>
</dbReference>
<dbReference type="Gene3D" id="1.10.3470.10">
    <property type="entry name" value="ABC transporter involved in vitamin B12 uptake, BtuC"/>
    <property type="match status" value="1"/>
</dbReference>
<evidence type="ECO:0000256" key="13">
    <source>
        <dbReference type="RuleBase" id="RU003943"/>
    </source>
</evidence>
<dbReference type="HOGENOM" id="CLU_028808_3_2_6"/>
<comment type="subcellular location">
    <subcellularLocation>
        <location evidence="2 13">Cell membrane</location>
        <topology evidence="2 13">Multi-pass membrane protein</topology>
    </subcellularLocation>
</comment>
<dbReference type="PANTHER" id="PTHR30477">
    <property type="entry name" value="ABC-TRANSPORTER METAL-BINDING PROTEIN"/>
    <property type="match status" value="1"/>
</dbReference>
<sequence length="265" mass="27654">MIDLFTLQIIALPLIAGMGIAAIAGPLGSFVVWRRMSYFGDTLAHSALVGVALGVFAGINLTLAMVLGGVVVSLSLWQLQKQRSLAADTLLGILSHSSLALGLIGVSLLASAKVNLFSYLFGDLLTVNASDLLMIYLGGMICLALLVFFWRPLLMTAIDEDLARVEGIAVEKLRLLLMVLMAVVIALSMKLVGVLLITALLIIPAATARRLTQSPEAMALLAASIGVIAVVGGLFASVVLDVPAGPGIVLCAAALFVLSLLKHAR</sequence>
<reference evidence="15 16" key="1">
    <citation type="journal article" date="2009" name="PLoS ONE">
        <title>The complete genome of Teredinibacter turnerae T7901: an intracellular endosymbiont of marine wood-boring bivalves (shipworms).</title>
        <authorList>
            <person name="Yang J.C."/>
            <person name="Madupu R."/>
            <person name="Durkin A.S."/>
            <person name="Ekborg N.A."/>
            <person name="Pedamallu C.S."/>
            <person name="Hostetler J.B."/>
            <person name="Radune D."/>
            <person name="Toms B.S."/>
            <person name="Henrissat B."/>
            <person name="Coutinho P.M."/>
            <person name="Schwarz S."/>
            <person name="Field L."/>
            <person name="Trindade-Silva A.E."/>
            <person name="Soares C.A.G."/>
            <person name="Elshahawi S."/>
            <person name="Hanora A."/>
            <person name="Schmidt E.W."/>
            <person name="Haygood M.G."/>
            <person name="Posfai J."/>
            <person name="Benner J."/>
            <person name="Madinger C."/>
            <person name="Nove J."/>
            <person name="Anton B."/>
            <person name="Chaudhary K."/>
            <person name="Foster J."/>
            <person name="Holman A."/>
            <person name="Kumar S."/>
            <person name="Lessard P.A."/>
            <person name="Luyten Y.A."/>
            <person name="Slatko B."/>
            <person name="Wood N."/>
            <person name="Wu B."/>
            <person name="Teplitski M."/>
            <person name="Mougous J.D."/>
            <person name="Ward N."/>
            <person name="Eisen J.A."/>
            <person name="Badger J.H."/>
            <person name="Distel D.L."/>
        </authorList>
    </citation>
    <scope>NUCLEOTIDE SEQUENCE [LARGE SCALE GENOMIC DNA]</scope>
    <source>
        <strain evidence="16">ATCC 39867 / T7901</strain>
    </source>
</reference>